<dbReference type="Proteomes" id="UP000606730">
    <property type="component" value="Unassembled WGS sequence"/>
</dbReference>
<dbReference type="EMBL" id="BMKN01000001">
    <property type="protein sequence ID" value="GGE36400.1"/>
    <property type="molecule type" value="Genomic_DNA"/>
</dbReference>
<accession>A0A917EHC4</accession>
<gene>
    <name evidence="1" type="ORF">GCM10011517_00190</name>
</gene>
<name>A0A917EHC4_9RHOB</name>
<reference evidence="1" key="1">
    <citation type="journal article" date="2014" name="Int. J. Syst. Evol. Microbiol.">
        <title>Complete genome sequence of Corynebacterium casei LMG S-19264T (=DSM 44701T), isolated from a smear-ripened cheese.</title>
        <authorList>
            <consortium name="US DOE Joint Genome Institute (JGI-PGF)"/>
            <person name="Walter F."/>
            <person name="Albersmeier A."/>
            <person name="Kalinowski J."/>
            <person name="Ruckert C."/>
        </authorList>
    </citation>
    <scope>NUCLEOTIDE SEQUENCE</scope>
    <source>
        <strain evidence="1">CGMCC 1.16012</strain>
    </source>
</reference>
<organism evidence="1 2">
    <name type="scientific">Actibacterium pelagium</name>
    <dbReference type="NCBI Taxonomy" id="2029103"/>
    <lineage>
        <taxon>Bacteria</taxon>
        <taxon>Pseudomonadati</taxon>
        <taxon>Pseudomonadota</taxon>
        <taxon>Alphaproteobacteria</taxon>
        <taxon>Rhodobacterales</taxon>
        <taxon>Roseobacteraceae</taxon>
        <taxon>Actibacterium</taxon>
    </lineage>
</organism>
<comment type="caution">
    <text evidence="1">The sequence shown here is derived from an EMBL/GenBank/DDBJ whole genome shotgun (WGS) entry which is preliminary data.</text>
</comment>
<protein>
    <submittedName>
        <fullName evidence="1">Uncharacterized protein</fullName>
    </submittedName>
</protein>
<dbReference type="AlphaFoldDB" id="A0A917EHC4"/>
<reference evidence="1" key="2">
    <citation type="submission" date="2020-09" db="EMBL/GenBank/DDBJ databases">
        <authorList>
            <person name="Sun Q."/>
            <person name="Zhou Y."/>
        </authorList>
    </citation>
    <scope>NUCLEOTIDE SEQUENCE</scope>
    <source>
        <strain evidence="1">CGMCC 1.16012</strain>
    </source>
</reference>
<proteinExistence type="predicted"/>
<evidence type="ECO:0000313" key="2">
    <source>
        <dbReference type="Proteomes" id="UP000606730"/>
    </source>
</evidence>
<evidence type="ECO:0000313" key="1">
    <source>
        <dbReference type="EMBL" id="GGE36400.1"/>
    </source>
</evidence>
<sequence>MLFIPKCAPPPPVSAEGPSQSVWADGVKAQEISKFSLPYPTPYLIERHLAAPDLRIRGLSIDPPDLR</sequence>
<keyword evidence="2" id="KW-1185">Reference proteome</keyword>